<dbReference type="InterPro" id="IPR014776">
    <property type="entry name" value="4pyrrole_Mease_sub2"/>
</dbReference>
<feature type="domain" description="Tetrapyrrole biosynthesis uroporphyrinogen III synthase" evidence="7">
    <location>
        <begin position="271"/>
        <end position="491"/>
    </location>
</feature>
<dbReference type="InterPro" id="IPR006366">
    <property type="entry name" value="CobA/CysG_C"/>
</dbReference>
<dbReference type="AlphaFoldDB" id="A0A6J7E6D1"/>
<dbReference type="InterPro" id="IPR000878">
    <property type="entry name" value="4pyrrol_Mease"/>
</dbReference>
<dbReference type="FunFam" id="3.40.1010.10:FF:000001">
    <property type="entry name" value="Siroheme synthase"/>
    <property type="match status" value="1"/>
</dbReference>
<dbReference type="FunFam" id="3.30.950.10:FF:000001">
    <property type="entry name" value="Siroheme synthase"/>
    <property type="match status" value="1"/>
</dbReference>
<dbReference type="Gene3D" id="3.30.950.10">
    <property type="entry name" value="Methyltransferase, Cobalt-precorrin-4 Transmethylase, Domain 2"/>
    <property type="match status" value="1"/>
</dbReference>
<dbReference type="EMBL" id="CAFBLU010000020">
    <property type="protein sequence ID" value="CAB4878617.1"/>
    <property type="molecule type" value="Genomic_DNA"/>
</dbReference>
<dbReference type="InterPro" id="IPR014777">
    <property type="entry name" value="4pyrrole_Mease_sub1"/>
</dbReference>
<evidence type="ECO:0000256" key="3">
    <source>
        <dbReference type="ARBA" id="ARBA00022679"/>
    </source>
</evidence>
<evidence type="ECO:0000256" key="2">
    <source>
        <dbReference type="ARBA" id="ARBA00022603"/>
    </source>
</evidence>
<keyword evidence="3" id="KW-0808">Transferase</keyword>
<dbReference type="CDD" id="cd11642">
    <property type="entry name" value="SUMT"/>
    <property type="match status" value="1"/>
</dbReference>
<evidence type="ECO:0000313" key="8">
    <source>
        <dbReference type="EMBL" id="CAB4878617.1"/>
    </source>
</evidence>
<evidence type="ECO:0000256" key="1">
    <source>
        <dbReference type="ARBA" id="ARBA00012162"/>
    </source>
</evidence>
<dbReference type="Pfam" id="PF02602">
    <property type="entry name" value="HEM4"/>
    <property type="match status" value="1"/>
</dbReference>
<evidence type="ECO:0000256" key="4">
    <source>
        <dbReference type="ARBA" id="ARBA00022691"/>
    </source>
</evidence>
<evidence type="ECO:0000256" key="5">
    <source>
        <dbReference type="ARBA" id="ARBA00023244"/>
    </source>
</evidence>
<reference evidence="8" key="1">
    <citation type="submission" date="2020-05" db="EMBL/GenBank/DDBJ databases">
        <authorList>
            <person name="Chiriac C."/>
            <person name="Salcher M."/>
            <person name="Ghai R."/>
            <person name="Kavagutti S V."/>
        </authorList>
    </citation>
    <scope>NUCLEOTIDE SEQUENCE</scope>
</reference>
<feature type="domain" description="Tetrapyrrole methylase" evidence="6">
    <location>
        <begin position="7"/>
        <end position="220"/>
    </location>
</feature>
<organism evidence="8">
    <name type="scientific">freshwater metagenome</name>
    <dbReference type="NCBI Taxonomy" id="449393"/>
    <lineage>
        <taxon>unclassified sequences</taxon>
        <taxon>metagenomes</taxon>
        <taxon>ecological metagenomes</taxon>
    </lineage>
</organism>
<dbReference type="InterPro" id="IPR050161">
    <property type="entry name" value="Siro_Cobalamin_biosynth"/>
</dbReference>
<evidence type="ECO:0000259" key="6">
    <source>
        <dbReference type="Pfam" id="PF00590"/>
    </source>
</evidence>
<dbReference type="InterPro" id="IPR036108">
    <property type="entry name" value="4pyrrol_syn_uPrphyn_synt_sf"/>
</dbReference>
<dbReference type="NCBIfam" id="NF004790">
    <property type="entry name" value="PRK06136.1"/>
    <property type="match status" value="1"/>
</dbReference>
<protein>
    <recommendedName>
        <fullName evidence="1">uroporphyrinogen-III C-methyltransferase</fullName>
        <ecNumber evidence="1">2.1.1.107</ecNumber>
    </recommendedName>
</protein>
<dbReference type="InterPro" id="IPR003754">
    <property type="entry name" value="4pyrrol_synth_uPrphyn_synth"/>
</dbReference>
<evidence type="ECO:0000259" key="7">
    <source>
        <dbReference type="Pfam" id="PF02602"/>
    </source>
</evidence>
<dbReference type="InterPro" id="IPR035996">
    <property type="entry name" value="4pyrrol_Methylase_sf"/>
</dbReference>
<proteinExistence type="predicted"/>
<gene>
    <name evidence="8" type="ORF">UFOPK3444_01184</name>
</gene>
<dbReference type="GO" id="GO:0019354">
    <property type="term" value="P:siroheme biosynthetic process"/>
    <property type="evidence" value="ECO:0007669"/>
    <property type="project" value="InterPro"/>
</dbReference>
<dbReference type="GO" id="GO:0004852">
    <property type="term" value="F:uroporphyrinogen-III synthase activity"/>
    <property type="evidence" value="ECO:0007669"/>
    <property type="project" value="InterPro"/>
</dbReference>
<dbReference type="GO" id="GO:0032259">
    <property type="term" value="P:methylation"/>
    <property type="evidence" value="ECO:0007669"/>
    <property type="project" value="UniProtKB-KW"/>
</dbReference>
<accession>A0A6J7E6D1</accession>
<dbReference type="SUPFAM" id="SSF53790">
    <property type="entry name" value="Tetrapyrrole methylase"/>
    <property type="match status" value="1"/>
</dbReference>
<keyword evidence="4" id="KW-0949">S-adenosyl-L-methionine</keyword>
<sequence>MTALPGTVYLVGGGPGDPGLMTVRAVELLATADVIVHDRLIPAGCLDLVRPDAKVISVGKEGGGPSTPQDEINDLLVEHGKAGSSVVRLKGGDPFVFGRGGEEALVLRSAGISFEVVPAVTSGIAAPASAGIPVTQRGMSSAVALVTGHEDPTKPETALDYAGLAVFPGTLVLYMGVKRLGAITESLIAAGRRADEPAALIERGTMPGQKTVVATLETLAAAGEEAGIKAPAITLIGDVASLQPDLHWVERKPLHGRRIAVTRARAQAGSLSARLTALGAETVEVPTIKTEPVDVGTPLDPTGTDLLCITSTNSVDLLFDRMAAAGLDARALAGVTVAAIGPGTARALEAKGIRADIVPQRSIAEALVEAIAGSGRSYPKAMIVRAEEARTVLDEALVAQGSEVSVVVLYRTVREDLSESERTALATADTITFTSASTVRHLLDAIGGPDGLGDEKPRLASIGPITTAELEAHGLNADLEAVEHDIDGLIAALTSDAAR</sequence>
<dbReference type="Gene3D" id="3.40.50.10090">
    <property type="match status" value="2"/>
</dbReference>
<dbReference type="CDD" id="cd06578">
    <property type="entry name" value="HemD"/>
    <property type="match status" value="1"/>
</dbReference>
<dbReference type="NCBIfam" id="TIGR01469">
    <property type="entry name" value="cobA_cysG_Cterm"/>
    <property type="match status" value="1"/>
</dbReference>
<dbReference type="Pfam" id="PF00590">
    <property type="entry name" value="TP_methylase"/>
    <property type="match status" value="1"/>
</dbReference>
<dbReference type="SUPFAM" id="SSF69618">
    <property type="entry name" value="HemD-like"/>
    <property type="match status" value="1"/>
</dbReference>
<dbReference type="Gene3D" id="3.40.1010.10">
    <property type="entry name" value="Cobalt-precorrin-4 Transmethylase, Domain 1"/>
    <property type="match status" value="1"/>
</dbReference>
<keyword evidence="5" id="KW-0627">Porphyrin biosynthesis</keyword>
<dbReference type="EC" id="2.1.1.107" evidence="1"/>
<dbReference type="PANTHER" id="PTHR45790">
    <property type="entry name" value="SIROHEME SYNTHASE-RELATED"/>
    <property type="match status" value="1"/>
</dbReference>
<dbReference type="GO" id="GO:0004851">
    <property type="term" value="F:uroporphyrin-III C-methyltransferase activity"/>
    <property type="evidence" value="ECO:0007669"/>
    <property type="project" value="UniProtKB-EC"/>
</dbReference>
<name>A0A6J7E6D1_9ZZZZ</name>
<keyword evidence="2" id="KW-0489">Methyltransferase</keyword>
<dbReference type="PANTHER" id="PTHR45790:SF3">
    <property type="entry name" value="S-ADENOSYL-L-METHIONINE-DEPENDENT UROPORPHYRINOGEN III METHYLTRANSFERASE, CHLOROPLASTIC"/>
    <property type="match status" value="1"/>
</dbReference>